<accession>A0ABT4IP48</accession>
<gene>
    <name evidence="3" type="ORF">O0S09_06375</name>
</gene>
<dbReference type="InterPro" id="IPR040285">
    <property type="entry name" value="ProX/PRXD1"/>
</dbReference>
<reference evidence="3" key="1">
    <citation type="submission" date="2022-12" db="EMBL/GenBank/DDBJ databases">
        <title>Isolation and characterisation of novel Methanocorpusculum spp. from native Australian herbivores indicates the genus is ancestrally host-associated.</title>
        <authorList>
            <person name="Volmer J.G."/>
            <person name="Soo R.M."/>
            <person name="Evans P.N."/>
            <person name="Hoedt E.C."/>
            <person name="Astorga Alsina A.L."/>
            <person name="Woodcroft B.J."/>
            <person name="Tyson G.W."/>
            <person name="Hugenholtz P."/>
            <person name="Morrison M."/>
        </authorList>
    </citation>
    <scope>NUCLEOTIDE SEQUENCE</scope>
    <source>
        <strain evidence="3">CW153</strain>
    </source>
</reference>
<dbReference type="PANTHER" id="PTHR31423">
    <property type="entry name" value="YBAK DOMAIN-CONTAINING PROTEIN"/>
    <property type="match status" value="1"/>
</dbReference>
<dbReference type="EMBL" id="JAPTGC010000007">
    <property type="protein sequence ID" value="MCZ0862878.1"/>
    <property type="molecule type" value="Genomic_DNA"/>
</dbReference>
<sequence length="162" mass="18138">MNPEDPVFALLDEKKIPYRITRHPAAYTYEDMENLGVPDLGEVCKNLFLRDAKGKRHFLVVLCGKKTADLKTLAEKIGSTALGFASAERLTRYLSLSRGEVTPFGILNDHDSAVEVIFDADLIEKPCIGVHPNTNTITVWIAYADIRRIVEEHGNKVQEITL</sequence>
<keyword evidence="4" id="KW-1185">Reference proteome</keyword>
<dbReference type="RefSeq" id="WP_268923135.1">
    <property type="nucleotide sequence ID" value="NZ_JAPTGC010000007.1"/>
</dbReference>
<name>A0ABT4IP48_9EURY</name>
<evidence type="ECO:0000256" key="1">
    <source>
        <dbReference type="ARBA" id="ARBA00010201"/>
    </source>
</evidence>
<dbReference type="Gene3D" id="3.90.960.10">
    <property type="entry name" value="YbaK/aminoacyl-tRNA synthetase-associated domain"/>
    <property type="match status" value="1"/>
</dbReference>
<proteinExistence type="inferred from homology"/>
<evidence type="ECO:0000313" key="4">
    <source>
        <dbReference type="Proteomes" id="UP001141336"/>
    </source>
</evidence>
<dbReference type="CDD" id="cd04335">
    <property type="entry name" value="PrdX_deacylase"/>
    <property type="match status" value="1"/>
</dbReference>
<evidence type="ECO:0000313" key="3">
    <source>
        <dbReference type="EMBL" id="MCZ0862878.1"/>
    </source>
</evidence>
<dbReference type="Proteomes" id="UP001141336">
    <property type="component" value="Unassembled WGS sequence"/>
</dbReference>
<feature type="domain" description="YbaK/aminoacyl-tRNA synthetase-associated" evidence="2">
    <location>
        <begin position="23"/>
        <end position="148"/>
    </location>
</feature>
<dbReference type="InterPro" id="IPR007214">
    <property type="entry name" value="YbaK/aa-tRNA-synth-assoc-dom"/>
</dbReference>
<dbReference type="InterPro" id="IPR036754">
    <property type="entry name" value="YbaK/aa-tRNA-synt-asso_dom_sf"/>
</dbReference>
<comment type="caution">
    <text evidence="3">The sequence shown here is derived from an EMBL/GenBank/DDBJ whole genome shotgun (WGS) entry which is preliminary data.</text>
</comment>
<dbReference type="SUPFAM" id="SSF55826">
    <property type="entry name" value="YbaK/ProRS associated domain"/>
    <property type="match status" value="1"/>
</dbReference>
<dbReference type="PANTHER" id="PTHR31423:SF3">
    <property type="entry name" value="PROLYL-TRNA SYNTHETASE ASSOCIATED DOMAIN-CONTAINING PROTEIN 1-RELATED"/>
    <property type="match status" value="1"/>
</dbReference>
<organism evidence="3 4">
    <name type="scientific">Methanocorpusculum vombati</name>
    <dbReference type="NCBI Taxonomy" id="3002864"/>
    <lineage>
        <taxon>Archaea</taxon>
        <taxon>Methanobacteriati</taxon>
        <taxon>Methanobacteriota</taxon>
        <taxon>Stenosarchaea group</taxon>
        <taxon>Methanomicrobia</taxon>
        <taxon>Methanomicrobiales</taxon>
        <taxon>Methanocorpusculaceae</taxon>
        <taxon>Methanocorpusculum</taxon>
    </lineage>
</organism>
<comment type="similarity">
    <text evidence="1">Belongs to the PRORSD1 family.</text>
</comment>
<protein>
    <submittedName>
        <fullName evidence="3">Prolyl-tRNA synthetase associated domain-containing protein</fullName>
    </submittedName>
</protein>
<evidence type="ECO:0000259" key="2">
    <source>
        <dbReference type="Pfam" id="PF04073"/>
    </source>
</evidence>
<dbReference type="Pfam" id="PF04073">
    <property type="entry name" value="tRNA_edit"/>
    <property type="match status" value="1"/>
</dbReference>